<accession>A0ABQ9I7Q6</accession>
<sequence length="158" mass="18253">MRRVLTAVEEGMQFKSAATEFNVPVMALKRRHKGKNTYAVNVMKTLGSNKCVFLNEQEEELVAHIVDMEGRMFGSTNLDVRSLAYQLAMKNKFSHPFCNEPKLAGKDWLRDFRRRHPQLSLRCPESTPAARARAFNRPVVNKLFSLLREVNDKKQFQP</sequence>
<reference evidence="3 4" key="1">
    <citation type="submission" date="2023-02" db="EMBL/GenBank/DDBJ databases">
        <title>LHISI_Scaffold_Assembly.</title>
        <authorList>
            <person name="Stuart O.P."/>
            <person name="Cleave R."/>
            <person name="Magrath M.J.L."/>
            <person name="Mikheyev A.S."/>
        </authorList>
    </citation>
    <scope>NUCLEOTIDE SEQUENCE [LARGE SCALE GENOMIC DNA]</scope>
    <source>
        <strain evidence="3">Daus_M_001</strain>
        <tissue evidence="3">Leg muscle</tissue>
    </source>
</reference>
<comment type="caution">
    <text evidence="3">The sequence shown here is derived from an EMBL/GenBank/DDBJ whole genome shotgun (WGS) entry which is preliminary data.</text>
</comment>
<keyword evidence="4" id="KW-1185">Reference proteome</keyword>
<evidence type="ECO:0000259" key="2">
    <source>
        <dbReference type="PROSITE" id="PS51253"/>
    </source>
</evidence>
<dbReference type="InterPro" id="IPR006600">
    <property type="entry name" value="HTH_CenpB_DNA-bd_dom"/>
</dbReference>
<dbReference type="PROSITE" id="PS51253">
    <property type="entry name" value="HTH_CENPB"/>
    <property type="match status" value="1"/>
</dbReference>
<proteinExistence type="predicted"/>
<evidence type="ECO:0000313" key="4">
    <source>
        <dbReference type="Proteomes" id="UP001159363"/>
    </source>
</evidence>
<keyword evidence="1" id="KW-0238">DNA-binding</keyword>
<feature type="domain" description="HTH CENPB-type" evidence="2">
    <location>
        <begin position="45"/>
        <end position="122"/>
    </location>
</feature>
<evidence type="ECO:0000313" key="3">
    <source>
        <dbReference type="EMBL" id="KAJ8892670.1"/>
    </source>
</evidence>
<dbReference type="EMBL" id="JARBHB010000002">
    <property type="protein sequence ID" value="KAJ8892670.1"/>
    <property type="molecule type" value="Genomic_DNA"/>
</dbReference>
<gene>
    <name evidence="3" type="ORF">PR048_005251</name>
</gene>
<name>A0ABQ9I7Q6_9NEOP</name>
<protein>
    <recommendedName>
        <fullName evidence="2">HTH CENPB-type domain-containing protein</fullName>
    </recommendedName>
</protein>
<evidence type="ECO:0000256" key="1">
    <source>
        <dbReference type="ARBA" id="ARBA00023125"/>
    </source>
</evidence>
<dbReference type="Proteomes" id="UP001159363">
    <property type="component" value="Chromosome 2"/>
</dbReference>
<organism evidence="3 4">
    <name type="scientific">Dryococelus australis</name>
    <dbReference type="NCBI Taxonomy" id="614101"/>
    <lineage>
        <taxon>Eukaryota</taxon>
        <taxon>Metazoa</taxon>
        <taxon>Ecdysozoa</taxon>
        <taxon>Arthropoda</taxon>
        <taxon>Hexapoda</taxon>
        <taxon>Insecta</taxon>
        <taxon>Pterygota</taxon>
        <taxon>Neoptera</taxon>
        <taxon>Polyneoptera</taxon>
        <taxon>Phasmatodea</taxon>
        <taxon>Verophasmatodea</taxon>
        <taxon>Anareolatae</taxon>
        <taxon>Phasmatidae</taxon>
        <taxon>Eurycanthinae</taxon>
        <taxon>Dryococelus</taxon>
    </lineage>
</organism>